<dbReference type="PANTHER" id="PTHR22990">
    <property type="entry name" value="F-BOX ONLY PROTEIN"/>
    <property type="match status" value="1"/>
</dbReference>
<dbReference type="SMART" id="SM00710">
    <property type="entry name" value="PbH1"/>
    <property type="match status" value="12"/>
</dbReference>
<dbReference type="InterPro" id="IPR024535">
    <property type="entry name" value="RHGA/B-epi-like_pectate_lyase"/>
</dbReference>
<reference evidence="3 4" key="1">
    <citation type="submission" date="2018-12" db="EMBL/GenBank/DDBJ databases">
        <authorList>
            <person name="Sun L."/>
            <person name="Chen Z."/>
        </authorList>
    </citation>
    <scope>NUCLEOTIDE SEQUENCE [LARGE SCALE GENOMIC DNA]</scope>
    <source>
        <strain evidence="3 4">LMG 29736</strain>
    </source>
</reference>
<dbReference type="InterPro" id="IPR011050">
    <property type="entry name" value="Pectin_lyase_fold/virulence"/>
</dbReference>
<evidence type="ECO:0000313" key="3">
    <source>
        <dbReference type="EMBL" id="RST60063.1"/>
    </source>
</evidence>
<dbReference type="Pfam" id="PF12708">
    <property type="entry name" value="Pect-lyase_RHGA_epim"/>
    <property type="match status" value="1"/>
</dbReference>
<dbReference type="InterPro" id="IPR012334">
    <property type="entry name" value="Pectin_lyas_fold"/>
</dbReference>
<dbReference type="SUPFAM" id="SSF51126">
    <property type="entry name" value="Pectin lyase-like"/>
    <property type="match status" value="2"/>
</dbReference>
<organism evidence="3 4">
    <name type="scientific">Siminovitchia terrae</name>
    <name type="common">Bacillus terrae</name>
    <dbReference type="NCBI Taxonomy" id="1914933"/>
    <lineage>
        <taxon>Bacteria</taxon>
        <taxon>Bacillati</taxon>
        <taxon>Bacillota</taxon>
        <taxon>Bacilli</taxon>
        <taxon>Bacillales</taxon>
        <taxon>Bacillaceae</taxon>
        <taxon>Siminovitchia</taxon>
    </lineage>
</organism>
<dbReference type="PANTHER" id="PTHR22990:SF15">
    <property type="entry name" value="F-BOX ONLY PROTEIN 10"/>
    <property type="match status" value="1"/>
</dbReference>
<evidence type="ECO:0000256" key="1">
    <source>
        <dbReference type="ARBA" id="ARBA00022737"/>
    </source>
</evidence>
<dbReference type="InterPro" id="IPR051550">
    <property type="entry name" value="SCF-Subunits/Alg-Epimerases"/>
</dbReference>
<dbReference type="EMBL" id="QYTW02000006">
    <property type="protein sequence ID" value="RST60063.1"/>
    <property type="molecule type" value="Genomic_DNA"/>
</dbReference>
<dbReference type="OrthoDB" id="6502305at2"/>
<dbReference type="Gene3D" id="2.60.40.1080">
    <property type="match status" value="1"/>
</dbReference>
<evidence type="ECO:0000259" key="2">
    <source>
        <dbReference type="SMART" id="SM00635"/>
    </source>
</evidence>
<accession>A0A429XAI8</accession>
<dbReference type="AlphaFoldDB" id="A0A429XAI8"/>
<sequence length="655" mass="71632">MEVRGRDFIIKAKRLSVLLLAVVFLIIIYSSDRSEKVDMEVFLTSIKLNKTSFKLKINESQPIFATAVYSDDSQKNIMKESNYSTSNASVVAVDNSGTIIGVGVGSANITVKYKEFAETVSITVSDESFNINVKDYGAYGDGRHDDTKSFQQAIDDLAANGGGDVFVPAGTYILQPIFLKPNINLIGENSDTVILKLSNDAPDDYTRLITMDNNTKIQSITCDGNYQNHPNGTEHMHCIFASDKNNLIIEDNTLMNAVGDGISISGSKKNSNYIVISNNTILENQRSQIVIEQANHLLISNNAISSKTGRPGIHFEPWEKMQFYNAVITKNTIVTNSNEYCVLLAGSDSGMAGKSSSGYFFHGIEFSQNSIEGPFCSLLIMDTAGAKVYKNTLYVSDVFVWRKNEDLSVYNNEIRGTNGIRMEGGENGQLVSNRTVIYENTIRSAVDGINITAGAKNTTISDNKFSGLKDGAGVHLFASDDIVNTIVSNNTFKNYFDGVKASSIRKTYIDRLTVTHNDFSDNDGYAMTVQGESHHVKMDSNVITNTSGVFLLLEQAMSMSDISITNNKITGGKRGIYQSQSGKGSLDGLTISGNRISNTTGEKAEGARGAAIEFDIHSNPHKNVSIKENMLRNNAVNEILIPDSLLKSVKDNRIN</sequence>
<dbReference type="Gene3D" id="2.160.20.10">
    <property type="entry name" value="Single-stranded right-handed beta-helix, Pectin lyase-like"/>
    <property type="match status" value="2"/>
</dbReference>
<dbReference type="Pfam" id="PF13229">
    <property type="entry name" value="Beta_helix"/>
    <property type="match status" value="1"/>
</dbReference>
<dbReference type="InterPro" id="IPR039448">
    <property type="entry name" value="Beta_helix"/>
</dbReference>
<dbReference type="SMART" id="SM00635">
    <property type="entry name" value="BID_2"/>
    <property type="match status" value="1"/>
</dbReference>
<dbReference type="InterPro" id="IPR006626">
    <property type="entry name" value="PbH1"/>
</dbReference>
<dbReference type="SUPFAM" id="SSF49373">
    <property type="entry name" value="Invasin/intimin cell-adhesion fragments"/>
    <property type="match status" value="1"/>
</dbReference>
<keyword evidence="1" id="KW-0677">Repeat</keyword>
<dbReference type="RefSeq" id="WP_120119025.1">
    <property type="nucleotide sequence ID" value="NZ_QYTW02000006.1"/>
</dbReference>
<comment type="caution">
    <text evidence="3">The sequence shown here is derived from an EMBL/GenBank/DDBJ whole genome shotgun (WGS) entry which is preliminary data.</text>
</comment>
<dbReference type="Proteomes" id="UP000287296">
    <property type="component" value="Unassembled WGS sequence"/>
</dbReference>
<feature type="domain" description="BIG2" evidence="2">
    <location>
        <begin position="42"/>
        <end position="123"/>
    </location>
</feature>
<dbReference type="InterPro" id="IPR008964">
    <property type="entry name" value="Invasin/intimin_cell_adhesion"/>
</dbReference>
<evidence type="ECO:0000313" key="4">
    <source>
        <dbReference type="Proteomes" id="UP000287296"/>
    </source>
</evidence>
<proteinExistence type="predicted"/>
<dbReference type="InterPro" id="IPR003343">
    <property type="entry name" value="Big_2"/>
</dbReference>
<gene>
    <name evidence="3" type="ORF">D5F11_008335</name>
</gene>
<name>A0A429XAI8_SIMTE</name>
<protein>
    <recommendedName>
        <fullName evidence="2">BIG2 domain-containing protein</fullName>
    </recommendedName>
</protein>